<feature type="transmembrane region" description="Helical" evidence="5">
    <location>
        <begin position="144"/>
        <end position="163"/>
    </location>
</feature>
<dbReference type="Pfam" id="PF01490">
    <property type="entry name" value="Aa_trans"/>
    <property type="match status" value="1"/>
</dbReference>
<protein>
    <submittedName>
        <fullName evidence="8">Amino acid transporter transmembrane domain-containing protein</fullName>
    </submittedName>
</protein>
<evidence type="ECO:0000259" key="6">
    <source>
        <dbReference type="Pfam" id="PF01490"/>
    </source>
</evidence>
<keyword evidence="2 5" id="KW-0812">Transmembrane</keyword>
<organism evidence="7 8">
    <name type="scientific">Plectus sambesii</name>
    <dbReference type="NCBI Taxonomy" id="2011161"/>
    <lineage>
        <taxon>Eukaryota</taxon>
        <taxon>Metazoa</taxon>
        <taxon>Ecdysozoa</taxon>
        <taxon>Nematoda</taxon>
        <taxon>Chromadorea</taxon>
        <taxon>Plectida</taxon>
        <taxon>Plectina</taxon>
        <taxon>Plectoidea</taxon>
        <taxon>Plectidae</taxon>
        <taxon>Plectus</taxon>
    </lineage>
</organism>
<dbReference type="PANTHER" id="PTHR22950">
    <property type="entry name" value="AMINO ACID TRANSPORTER"/>
    <property type="match status" value="1"/>
</dbReference>
<feature type="transmembrane region" description="Helical" evidence="5">
    <location>
        <begin position="80"/>
        <end position="98"/>
    </location>
</feature>
<dbReference type="Proteomes" id="UP000887566">
    <property type="component" value="Unplaced"/>
</dbReference>
<proteinExistence type="predicted"/>
<evidence type="ECO:0000256" key="4">
    <source>
        <dbReference type="ARBA" id="ARBA00023136"/>
    </source>
</evidence>
<accession>A0A914WXT1</accession>
<dbReference type="GO" id="GO:0005774">
    <property type="term" value="C:vacuolar membrane"/>
    <property type="evidence" value="ECO:0007669"/>
    <property type="project" value="TreeGrafter"/>
</dbReference>
<dbReference type="WBParaSite" id="PSAMB.scaffold5655size11181.g27035.t1">
    <property type="protein sequence ID" value="PSAMB.scaffold5655size11181.g27035.t1"/>
    <property type="gene ID" value="PSAMB.scaffold5655size11181.g27035"/>
</dbReference>
<comment type="subcellular location">
    <subcellularLocation>
        <location evidence="1">Membrane</location>
        <topology evidence="1">Multi-pass membrane protein</topology>
    </subcellularLocation>
</comment>
<keyword evidence="4 5" id="KW-0472">Membrane</keyword>
<evidence type="ECO:0000256" key="1">
    <source>
        <dbReference type="ARBA" id="ARBA00004141"/>
    </source>
</evidence>
<evidence type="ECO:0000256" key="5">
    <source>
        <dbReference type="SAM" id="Phobius"/>
    </source>
</evidence>
<dbReference type="GO" id="GO:0015179">
    <property type="term" value="F:L-amino acid transmembrane transporter activity"/>
    <property type="evidence" value="ECO:0007669"/>
    <property type="project" value="TreeGrafter"/>
</dbReference>
<keyword evidence="7" id="KW-1185">Reference proteome</keyword>
<feature type="domain" description="Amino acid transporter transmembrane" evidence="6">
    <location>
        <begin position="50"/>
        <end position="169"/>
    </location>
</feature>
<keyword evidence="3 5" id="KW-1133">Transmembrane helix</keyword>
<evidence type="ECO:0000313" key="7">
    <source>
        <dbReference type="Proteomes" id="UP000887566"/>
    </source>
</evidence>
<reference evidence="8" key="1">
    <citation type="submission" date="2022-11" db="UniProtKB">
        <authorList>
            <consortium name="WormBaseParasite"/>
        </authorList>
    </citation>
    <scope>IDENTIFICATION</scope>
</reference>
<dbReference type="InterPro" id="IPR013057">
    <property type="entry name" value="AA_transpt_TM"/>
</dbReference>
<sequence>MAQRSEVIDNHEYTSESNLLDGQSDEDTSLGPPLIHSEGFHNRVKTPHSLSPEKALIHLMKGMMGTGLLSLPLAFKHAGLWAGFVLLIIICSISLLCMRQVVLAANYICSRTGRESIDYANAMRSAVELGPSWLSSHGYTAKQAVNAIMFINQLGICCVYFVFMADNLRQ</sequence>
<dbReference type="AlphaFoldDB" id="A0A914WXT1"/>
<evidence type="ECO:0000256" key="2">
    <source>
        <dbReference type="ARBA" id="ARBA00022692"/>
    </source>
</evidence>
<dbReference type="PANTHER" id="PTHR22950:SF349">
    <property type="entry name" value="AMINO ACID TRANSPORTER TRANSMEMBRANE DOMAIN-CONTAINING PROTEIN"/>
    <property type="match status" value="1"/>
</dbReference>
<name>A0A914WXT1_9BILA</name>
<evidence type="ECO:0000313" key="8">
    <source>
        <dbReference type="WBParaSite" id="PSAMB.scaffold5655size11181.g27035.t1"/>
    </source>
</evidence>
<evidence type="ECO:0000256" key="3">
    <source>
        <dbReference type="ARBA" id="ARBA00022989"/>
    </source>
</evidence>